<sequence length="152" mass="16968">MARKAGRINKELGDLNRQPIAGVAIAPTENDVMIWNITIDGPEGTPFIGGKFVVNLDFTDNYPFKPPKIKFVTKIYHPGVKTDTGEICTQAIEQQWVPTLNAKFVIEAILTVLQTPTAENAQEIAIAQIMQSNRNQWEATAAEWVQQYAQQQ</sequence>
<gene>
    <name evidence="2" type="ORF">FEHR0123_LOCUS1901</name>
</gene>
<dbReference type="InterPro" id="IPR000608">
    <property type="entry name" value="UBC"/>
</dbReference>
<protein>
    <recommendedName>
        <fullName evidence="1">UBC core domain-containing protein</fullName>
    </recommendedName>
</protein>
<feature type="domain" description="UBC core" evidence="1">
    <location>
        <begin position="3"/>
        <end position="150"/>
    </location>
</feature>
<dbReference type="InterPro" id="IPR016135">
    <property type="entry name" value="UBQ-conjugating_enzyme/RWD"/>
</dbReference>
<dbReference type="PROSITE" id="PS50127">
    <property type="entry name" value="UBC_2"/>
    <property type="match status" value="1"/>
</dbReference>
<dbReference type="AlphaFoldDB" id="A0A7S3HW91"/>
<reference evidence="2" key="1">
    <citation type="submission" date="2021-01" db="EMBL/GenBank/DDBJ databases">
        <authorList>
            <person name="Corre E."/>
            <person name="Pelletier E."/>
            <person name="Niang G."/>
            <person name="Scheremetjew M."/>
            <person name="Finn R."/>
            <person name="Kale V."/>
            <person name="Holt S."/>
            <person name="Cochrane G."/>
            <person name="Meng A."/>
            <person name="Brown T."/>
            <person name="Cohen L."/>
        </authorList>
    </citation>
    <scope>NUCLEOTIDE SEQUENCE</scope>
    <source>
        <strain evidence="2">Fehren 1</strain>
    </source>
</reference>
<dbReference type="PANTHER" id="PTHR24067">
    <property type="entry name" value="UBIQUITIN-CONJUGATING ENZYME E2"/>
    <property type="match status" value="1"/>
</dbReference>
<evidence type="ECO:0000313" key="2">
    <source>
        <dbReference type="EMBL" id="CAE0306994.1"/>
    </source>
</evidence>
<name>A0A7S3HW91_9SPIT</name>
<dbReference type="SMART" id="SM00212">
    <property type="entry name" value="UBCc"/>
    <property type="match status" value="1"/>
</dbReference>
<organism evidence="2">
    <name type="scientific">Favella ehrenbergii</name>
    <dbReference type="NCBI Taxonomy" id="182087"/>
    <lineage>
        <taxon>Eukaryota</taxon>
        <taxon>Sar</taxon>
        <taxon>Alveolata</taxon>
        <taxon>Ciliophora</taxon>
        <taxon>Intramacronucleata</taxon>
        <taxon>Spirotrichea</taxon>
        <taxon>Choreotrichia</taxon>
        <taxon>Tintinnida</taxon>
        <taxon>Xystonellidae</taxon>
        <taxon>Favella</taxon>
    </lineage>
</organism>
<dbReference type="SUPFAM" id="SSF54495">
    <property type="entry name" value="UBC-like"/>
    <property type="match status" value="1"/>
</dbReference>
<proteinExistence type="predicted"/>
<accession>A0A7S3HW91</accession>
<dbReference type="InterPro" id="IPR050113">
    <property type="entry name" value="Ub_conjugating_enzyme"/>
</dbReference>
<evidence type="ECO:0000259" key="1">
    <source>
        <dbReference type="PROSITE" id="PS50127"/>
    </source>
</evidence>
<dbReference type="Gene3D" id="3.10.110.10">
    <property type="entry name" value="Ubiquitin Conjugating Enzyme"/>
    <property type="match status" value="1"/>
</dbReference>
<dbReference type="Pfam" id="PF00179">
    <property type="entry name" value="UQ_con"/>
    <property type="match status" value="1"/>
</dbReference>
<dbReference type="EMBL" id="HBIE01006103">
    <property type="protein sequence ID" value="CAE0306994.1"/>
    <property type="molecule type" value="Transcribed_RNA"/>
</dbReference>